<feature type="compositionally biased region" description="Basic and acidic residues" evidence="1">
    <location>
        <begin position="1"/>
        <end position="12"/>
    </location>
</feature>
<feature type="region of interest" description="Disordered" evidence="1">
    <location>
        <begin position="1"/>
        <end position="24"/>
    </location>
</feature>
<feature type="compositionally biased region" description="Basic residues" evidence="1">
    <location>
        <begin position="111"/>
        <end position="121"/>
    </location>
</feature>
<organism evidence="2 3">
    <name type="scientific">Kribbella sancticallisti</name>
    <dbReference type="NCBI Taxonomy" id="460087"/>
    <lineage>
        <taxon>Bacteria</taxon>
        <taxon>Bacillati</taxon>
        <taxon>Actinomycetota</taxon>
        <taxon>Actinomycetes</taxon>
        <taxon>Propionibacteriales</taxon>
        <taxon>Kribbellaceae</taxon>
        <taxon>Kribbella</taxon>
    </lineage>
</organism>
<name>A0ABN2ERW3_9ACTN</name>
<gene>
    <name evidence="2" type="ORF">GCM10009789_82270</name>
</gene>
<reference evidence="2 3" key="1">
    <citation type="journal article" date="2019" name="Int. J. Syst. Evol. Microbiol.">
        <title>The Global Catalogue of Microorganisms (GCM) 10K type strain sequencing project: providing services to taxonomists for standard genome sequencing and annotation.</title>
        <authorList>
            <consortium name="The Broad Institute Genomics Platform"/>
            <consortium name="The Broad Institute Genome Sequencing Center for Infectious Disease"/>
            <person name="Wu L."/>
            <person name="Ma J."/>
        </authorList>
    </citation>
    <scope>NUCLEOTIDE SEQUENCE [LARGE SCALE GENOMIC DNA]</scope>
    <source>
        <strain evidence="2 3">JCM 14969</strain>
    </source>
</reference>
<proteinExistence type="predicted"/>
<accession>A0ABN2ERW3</accession>
<sequence>MLISGDRVEMRGPRPPAVQAGPGRAGMRFHIHKEAGDTYVMPYDAASLVTAGRIDRRLFNATKLAELGYNDLSRKDIPLIVTGNSEDIRAVKADRQGGQDLAGRQGEGHAGPKRPSGRRTGRLAVGAVDNSDQLAMFSSRGPLKRHWPRSSVVRSP</sequence>
<protein>
    <submittedName>
        <fullName evidence="2">Uncharacterized protein</fullName>
    </submittedName>
</protein>
<dbReference type="Proteomes" id="UP001500393">
    <property type="component" value="Unassembled WGS sequence"/>
</dbReference>
<feature type="region of interest" description="Disordered" evidence="1">
    <location>
        <begin position="89"/>
        <end position="121"/>
    </location>
</feature>
<dbReference type="EMBL" id="BAAAOS010000064">
    <property type="protein sequence ID" value="GAA1615734.1"/>
    <property type="molecule type" value="Genomic_DNA"/>
</dbReference>
<evidence type="ECO:0000313" key="3">
    <source>
        <dbReference type="Proteomes" id="UP001500393"/>
    </source>
</evidence>
<keyword evidence="3" id="KW-1185">Reference proteome</keyword>
<evidence type="ECO:0000313" key="2">
    <source>
        <dbReference type="EMBL" id="GAA1615734.1"/>
    </source>
</evidence>
<evidence type="ECO:0000256" key="1">
    <source>
        <dbReference type="SAM" id="MobiDB-lite"/>
    </source>
</evidence>
<comment type="caution">
    <text evidence="2">The sequence shown here is derived from an EMBL/GenBank/DDBJ whole genome shotgun (WGS) entry which is preliminary data.</text>
</comment>